<evidence type="ECO:0000256" key="2">
    <source>
        <dbReference type="SAM" id="MobiDB-lite"/>
    </source>
</evidence>
<dbReference type="OMA" id="WQEDLKW"/>
<dbReference type="Gene3D" id="1.25.40.10">
    <property type="entry name" value="Tetratricopeptide repeat domain"/>
    <property type="match status" value="1"/>
</dbReference>
<evidence type="ECO:0000256" key="1">
    <source>
        <dbReference type="PROSITE-ProRule" id="PRU00339"/>
    </source>
</evidence>
<dbReference type="SUPFAM" id="SSF48452">
    <property type="entry name" value="TPR-like"/>
    <property type="match status" value="1"/>
</dbReference>
<gene>
    <name evidence="3" type="ORF">GSTENG00014370001</name>
</gene>
<evidence type="ECO:0000313" key="3">
    <source>
        <dbReference type="EMBL" id="CAF97109.1"/>
    </source>
</evidence>
<dbReference type="STRING" id="99883.ENSTNIP00000010301"/>
<keyword evidence="5" id="KW-1185">Reference proteome</keyword>
<dbReference type="OrthoDB" id="2423701at2759"/>
<dbReference type="Proteomes" id="UP000007303">
    <property type="component" value="Unassembled WGS sequence"/>
</dbReference>
<proteinExistence type="predicted"/>
<dbReference type="InterPro" id="IPR019734">
    <property type="entry name" value="TPR_rpt"/>
</dbReference>
<feature type="repeat" description="TPR" evidence="1">
    <location>
        <begin position="61"/>
        <end position="94"/>
    </location>
</feature>
<dbReference type="PANTHER" id="PTHR15544">
    <property type="entry name" value="OSMOSIS RESPONSIVE FACTOR"/>
    <property type="match status" value="1"/>
</dbReference>
<accession>Q4SQH3</accession>
<evidence type="ECO:0000313" key="4">
    <source>
        <dbReference type="Ensembl" id="ENSTNIP00000010301.1"/>
    </source>
</evidence>
<reference evidence="4" key="3">
    <citation type="submission" date="2025-05" db="UniProtKB">
        <authorList>
            <consortium name="Ensembl"/>
        </authorList>
    </citation>
    <scope>IDENTIFICATION</scope>
</reference>
<reference evidence="3" key="2">
    <citation type="submission" date="2004-02" db="EMBL/GenBank/DDBJ databases">
        <authorList>
            <consortium name="Genoscope"/>
            <consortium name="Whitehead Institute Centre for Genome Research"/>
        </authorList>
    </citation>
    <scope>NUCLEOTIDE SEQUENCE</scope>
</reference>
<sequence>MASFGWKRKTGERVSKSMVQHFVTETEEAEEEGPNRDEHVDWLHVSKKRREVLLEDCGAQSRRLKEEGSQLAEQGRHWEAIRKWEEAIHLTPDNPVLYEMKSQVLSMLQEVFPAVEAAEMAVKLDPLWWEAWQTLGRAQLNLGEVDLAARSFQVAVHLCPSEQALWRDDLAWARTLQKQQLATKEKMQREEEAREQILRAPELEEDYDFESDEVLAACEAIAERQTKYEELKRNSVVIDADGNVKNVAAGEGASADPSAPSEEPFIKARGL</sequence>
<dbReference type="AlphaFoldDB" id="Q4SQH3"/>
<dbReference type="PANTHER" id="PTHR15544:SF0">
    <property type="entry name" value="TETRATRICOPEPTIDE REPEAT PROTEIN 33"/>
    <property type="match status" value="1"/>
</dbReference>
<reference evidence="3 5" key="1">
    <citation type="journal article" date="2004" name="Nature">
        <title>Genome duplication in the teleost fish Tetraodon nigroviridis reveals the early vertebrate proto-karyotype.</title>
        <authorList>
            <person name="Jaillon O."/>
            <person name="Aury J.-M."/>
            <person name="Brunet F."/>
            <person name="Petit J.-L."/>
            <person name="Stange-Thomann N."/>
            <person name="Mauceli E."/>
            <person name="Bouneau L."/>
            <person name="Fischer C."/>
            <person name="Ozouf-Costaz C."/>
            <person name="Bernot A."/>
            <person name="Nicaud S."/>
            <person name="Jaffe D."/>
            <person name="Fisher S."/>
            <person name="Lutfalla G."/>
            <person name="Dossat C."/>
            <person name="Segurens B."/>
            <person name="Dasilva C."/>
            <person name="Salanoubat M."/>
            <person name="Levy M."/>
            <person name="Boudet N."/>
            <person name="Castellano S."/>
            <person name="Anthouard V."/>
            <person name="Jubin C."/>
            <person name="Castelli V."/>
            <person name="Katinka M."/>
            <person name="Vacherie B."/>
            <person name="Biemont C."/>
            <person name="Skalli Z."/>
            <person name="Cattolico L."/>
            <person name="Poulain J."/>
            <person name="De Berardinis V."/>
            <person name="Cruaud C."/>
            <person name="Duprat S."/>
            <person name="Brottier P."/>
            <person name="Coutanceau J.-P."/>
            <person name="Gouzy J."/>
            <person name="Parra G."/>
            <person name="Lardier G."/>
            <person name="Chapple C."/>
            <person name="McKernan K.J."/>
            <person name="McEwan P."/>
            <person name="Bosak S."/>
            <person name="Kellis M."/>
            <person name="Volff J.-N."/>
            <person name="Guigo R."/>
            <person name="Zody M.C."/>
            <person name="Mesirov J."/>
            <person name="Lindblad-Toh K."/>
            <person name="Birren B."/>
            <person name="Nusbaum C."/>
            <person name="Kahn D."/>
            <person name="Robinson-Rechavi M."/>
            <person name="Laudet V."/>
            <person name="Schachter V."/>
            <person name="Quetier F."/>
            <person name="Saurin W."/>
            <person name="Scarpelli C."/>
            <person name="Wincker P."/>
            <person name="Lander E.S."/>
            <person name="Weissenbach J."/>
            <person name="Roest Crollius H."/>
        </authorList>
    </citation>
    <scope>NUCLEOTIDE SEQUENCE [LARGE SCALE GENOMIC DNA]</scope>
</reference>
<dbReference type="SMART" id="SM00028">
    <property type="entry name" value="TPR"/>
    <property type="match status" value="2"/>
</dbReference>
<feature type="repeat" description="TPR" evidence="1">
    <location>
        <begin position="129"/>
        <end position="162"/>
    </location>
</feature>
<dbReference type="InterPro" id="IPR011990">
    <property type="entry name" value="TPR-like_helical_dom_sf"/>
</dbReference>
<protein>
    <submittedName>
        <fullName evidence="3">(spotted green pufferfish) hypothetical protein</fullName>
    </submittedName>
    <submittedName>
        <fullName evidence="4">Tetratricopeptide repeat domain 33</fullName>
    </submittedName>
</protein>
<name>Q4SQH3_TETNG</name>
<keyword evidence="1" id="KW-0802">TPR repeat</keyword>
<dbReference type="GeneTree" id="ENSGT00390000017462"/>
<evidence type="ECO:0000313" key="5">
    <source>
        <dbReference type="Proteomes" id="UP000007303"/>
    </source>
</evidence>
<dbReference type="HOGENOM" id="CLU_1061581_0_0_1"/>
<dbReference type="PROSITE" id="PS50005">
    <property type="entry name" value="TPR"/>
    <property type="match status" value="2"/>
</dbReference>
<dbReference type="EMBL" id="CAAE01014533">
    <property type="protein sequence ID" value="CAF97109.1"/>
    <property type="molecule type" value="Genomic_DNA"/>
</dbReference>
<feature type="region of interest" description="Disordered" evidence="2">
    <location>
        <begin position="248"/>
        <end position="271"/>
    </location>
</feature>
<dbReference type="Ensembl" id="ENSTNIT00000010482.1">
    <property type="protein sequence ID" value="ENSTNIP00000010301.1"/>
    <property type="gene ID" value="ENSTNIG00000007492.1"/>
</dbReference>
<dbReference type="KEGG" id="tng:GSTEN00014370G001"/>
<dbReference type="InterPro" id="IPR052658">
    <property type="entry name" value="TPR-containing"/>
</dbReference>
<organism evidence="3">
    <name type="scientific">Tetraodon nigroviridis</name>
    <name type="common">Spotted green pufferfish</name>
    <name type="synonym">Chelonodon nigroviridis</name>
    <dbReference type="NCBI Taxonomy" id="99883"/>
    <lineage>
        <taxon>Eukaryota</taxon>
        <taxon>Metazoa</taxon>
        <taxon>Chordata</taxon>
        <taxon>Craniata</taxon>
        <taxon>Vertebrata</taxon>
        <taxon>Euteleostomi</taxon>
        <taxon>Actinopterygii</taxon>
        <taxon>Neopterygii</taxon>
        <taxon>Teleostei</taxon>
        <taxon>Neoteleostei</taxon>
        <taxon>Acanthomorphata</taxon>
        <taxon>Eupercaria</taxon>
        <taxon>Tetraodontiformes</taxon>
        <taxon>Tetradontoidea</taxon>
        <taxon>Tetraodontidae</taxon>
        <taxon>Tetraodon</taxon>
    </lineage>
</organism>